<organism evidence="1 2">
    <name type="scientific">Penicillium thymicola</name>
    <dbReference type="NCBI Taxonomy" id="293382"/>
    <lineage>
        <taxon>Eukaryota</taxon>
        <taxon>Fungi</taxon>
        <taxon>Dikarya</taxon>
        <taxon>Ascomycota</taxon>
        <taxon>Pezizomycotina</taxon>
        <taxon>Eurotiomycetes</taxon>
        <taxon>Eurotiomycetidae</taxon>
        <taxon>Eurotiales</taxon>
        <taxon>Aspergillaceae</taxon>
        <taxon>Penicillium</taxon>
    </lineage>
</organism>
<dbReference type="EMBL" id="LACB01000549">
    <property type="protein sequence ID" value="KAJ9482511.1"/>
    <property type="molecule type" value="Genomic_DNA"/>
</dbReference>
<dbReference type="AlphaFoldDB" id="A0AAI9T901"/>
<dbReference type="Proteomes" id="UP001227192">
    <property type="component" value="Unassembled WGS sequence"/>
</dbReference>
<evidence type="ECO:0000313" key="1">
    <source>
        <dbReference type="EMBL" id="KAJ9482511.1"/>
    </source>
</evidence>
<comment type="caution">
    <text evidence="1">The sequence shown here is derived from an EMBL/GenBank/DDBJ whole genome shotgun (WGS) entry which is preliminary data.</text>
</comment>
<reference evidence="1" key="2">
    <citation type="journal article" date="2016" name="Fungal Biol.">
        <title>Ochratoxin A production by Penicillium thymicola.</title>
        <authorList>
            <person name="Nguyen H.D.T."/>
            <person name="McMullin D.R."/>
            <person name="Ponomareva E."/>
            <person name="Riley R."/>
            <person name="Pomraning K.R."/>
            <person name="Baker S.E."/>
            <person name="Seifert K.A."/>
        </authorList>
    </citation>
    <scope>NUCLEOTIDE SEQUENCE</scope>
    <source>
        <strain evidence="1">DAOM 180753</strain>
    </source>
</reference>
<reference evidence="1" key="1">
    <citation type="submission" date="2015-06" db="EMBL/GenBank/DDBJ databases">
        <authorList>
            <person name="Nguyen H."/>
        </authorList>
    </citation>
    <scope>NUCLEOTIDE SEQUENCE</scope>
    <source>
        <strain evidence="1">DAOM 180753</strain>
    </source>
</reference>
<name>A0AAI9T901_PENTH</name>
<accession>A0AAI9T901</accession>
<evidence type="ECO:0000313" key="2">
    <source>
        <dbReference type="Proteomes" id="UP001227192"/>
    </source>
</evidence>
<sequence>MTENRMTIAVTQVKTTRQRISLRKKRSVRAWRSVDFFIMQHPGGQLGELRSGSSSGVLEKSSGVPAKPAYIIIQYSYHPLA</sequence>
<gene>
    <name evidence="1" type="ORF">VN97_g10916</name>
</gene>
<protein>
    <submittedName>
        <fullName evidence="1">Uncharacterized protein</fullName>
    </submittedName>
</protein>
<keyword evidence="2" id="KW-1185">Reference proteome</keyword>
<proteinExistence type="predicted"/>